<gene>
    <name evidence="2" type="ORF">SAMN02745134_03754</name>
</gene>
<dbReference type="Proteomes" id="UP000192468">
    <property type="component" value="Unassembled WGS sequence"/>
</dbReference>
<sequence>MIFLILVRILFLILVLILLYTLFDVFREIKLRGYIGNIFGKFSSKYEERRKNRDVYILLEGETEDITFLEKIDLLIERSGLRSYIPFVTGEILIVFSITSALIISILFQKISGQILFSIAIFFIIIFFIYLSLRQLSKITYDKIDDQLLVYINTLENLTSTNSDIIEIMEKALPYMREPLKTFSRQFTFECKKGVTKEEAFKNFENKIESKRFKQLIKNMEICSKYEANYKEILNKSRVIMKNYFSEKERRKKEVRQGRIAIITVIIIGIILFKIVLQIDDGLALQLKNTFIGNIIMGYNLFVVLFAMFKFITLDKINY</sequence>
<proteinExistence type="predicted"/>
<name>A0A1W1XYS7_9CLOT</name>
<keyword evidence="1" id="KW-0472">Membrane</keyword>
<evidence type="ECO:0000256" key="1">
    <source>
        <dbReference type="SAM" id="Phobius"/>
    </source>
</evidence>
<keyword evidence="1" id="KW-1133">Transmembrane helix</keyword>
<feature type="transmembrane region" description="Helical" evidence="1">
    <location>
        <begin position="291"/>
        <end position="312"/>
    </location>
</feature>
<feature type="transmembrane region" description="Helical" evidence="1">
    <location>
        <begin position="260"/>
        <end position="279"/>
    </location>
</feature>
<dbReference type="EMBL" id="FWXH01000034">
    <property type="protein sequence ID" value="SMC29007.1"/>
    <property type="molecule type" value="Genomic_DNA"/>
</dbReference>
<reference evidence="2 3" key="1">
    <citation type="submission" date="2017-04" db="EMBL/GenBank/DDBJ databases">
        <authorList>
            <person name="Afonso C.L."/>
            <person name="Miller P.J."/>
            <person name="Scott M.A."/>
            <person name="Spackman E."/>
            <person name="Goraichik I."/>
            <person name="Dimitrov K.M."/>
            <person name="Suarez D.L."/>
            <person name="Swayne D.E."/>
        </authorList>
    </citation>
    <scope>NUCLEOTIDE SEQUENCE [LARGE SCALE GENOMIC DNA]</scope>
    <source>
        <strain evidence="2 3">DSM 12555</strain>
    </source>
</reference>
<accession>A0A1W1XYS7</accession>
<feature type="transmembrane region" description="Helical" evidence="1">
    <location>
        <begin position="84"/>
        <end position="108"/>
    </location>
</feature>
<keyword evidence="3" id="KW-1185">Reference proteome</keyword>
<evidence type="ECO:0000313" key="2">
    <source>
        <dbReference type="EMBL" id="SMC29007.1"/>
    </source>
</evidence>
<dbReference type="RefSeq" id="WP_084117730.1">
    <property type="nucleotide sequence ID" value="NZ_FWXH01000034.1"/>
</dbReference>
<dbReference type="AlphaFoldDB" id="A0A1W1XYS7"/>
<feature type="transmembrane region" description="Helical" evidence="1">
    <location>
        <begin position="6"/>
        <end position="23"/>
    </location>
</feature>
<evidence type="ECO:0000313" key="3">
    <source>
        <dbReference type="Proteomes" id="UP000192468"/>
    </source>
</evidence>
<dbReference type="OrthoDB" id="2080601at2"/>
<feature type="transmembrane region" description="Helical" evidence="1">
    <location>
        <begin position="114"/>
        <end position="133"/>
    </location>
</feature>
<keyword evidence="1" id="KW-0812">Transmembrane</keyword>
<organism evidence="2 3">
    <name type="scientific">Clostridium acidisoli DSM 12555</name>
    <dbReference type="NCBI Taxonomy" id="1121291"/>
    <lineage>
        <taxon>Bacteria</taxon>
        <taxon>Bacillati</taxon>
        <taxon>Bacillota</taxon>
        <taxon>Clostridia</taxon>
        <taxon>Eubacteriales</taxon>
        <taxon>Clostridiaceae</taxon>
        <taxon>Clostridium</taxon>
    </lineage>
</organism>
<dbReference type="STRING" id="1121291.SAMN02745134_03754"/>
<protein>
    <submittedName>
        <fullName evidence="2">Tight adherence protein B</fullName>
    </submittedName>
</protein>